<dbReference type="STRING" id="65489.A0A0D3FSA5"/>
<dbReference type="PANTHER" id="PTHR32401">
    <property type="entry name" value="CONCANAVALIN A-LIKE LECTIN FAMILY PROTEIN"/>
    <property type="match status" value="1"/>
</dbReference>
<evidence type="ECO:0000256" key="1">
    <source>
        <dbReference type="ARBA" id="ARBA00007606"/>
    </source>
</evidence>
<dbReference type="EnsemblPlants" id="OBART04G01730.1">
    <property type="protein sequence ID" value="OBART04G01730.1"/>
    <property type="gene ID" value="OBART04G01730"/>
</dbReference>
<dbReference type="AlphaFoldDB" id="A0A0D3FSA5"/>
<accession>A0A0D3FSA5</accession>
<keyword evidence="2" id="KW-0430">Lectin</keyword>
<comment type="similarity">
    <text evidence="1">Belongs to the leguminous lectin family.</text>
</comment>
<proteinExistence type="inferred from homology"/>
<dbReference type="InterPro" id="IPR050258">
    <property type="entry name" value="Leguminous_Lectin"/>
</dbReference>
<dbReference type="PANTHER" id="PTHR32401:SF49">
    <property type="entry name" value="OS10G0129200 PROTEIN"/>
    <property type="match status" value="1"/>
</dbReference>
<dbReference type="Gene3D" id="2.60.120.200">
    <property type="match status" value="1"/>
</dbReference>
<organism evidence="4">
    <name type="scientific">Oryza barthii</name>
    <dbReference type="NCBI Taxonomy" id="65489"/>
    <lineage>
        <taxon>Eukaryota</taxon>
        <taxon>Viridiplantae</taxon>
        <taxon>Streptophyta</taxon>
        <taxon>Embryophyta</taxon>
        <taxon>Tracheophyta</taxon>
        <taxon>Spermatophyta</taxon>
        <taxon>Magnoliopsida</taxon>
        <taxon>Liliopsida</taxon>
        <taxon>Poales</taxon>
        <taxon>Poaceae</taxon>
        <taxon>BOP clade</taxon>
        <taxon>Oryzoideae</taxon>
        <taxon>Oryzeae</taxon>
        <taxon>Oryzinae</taxon>
        <taxon>Oryza</taxon>
    </lineage>
</organism>
<evidence type="ECO:0000256" key="2">
    <source>
        <dbReference type="ARBA" id="ARBA00022734"/>
    </source>
</evidence>
<evidence type="ECO:0000259" key="3">
    <source>
        <dbReference type="Pfam" id="PF00139"/>
    </source>
</evidence>
<dbReference type="InterPro" id="IPR001220">
    <property type="entry name" value="Legume_lectin_dom"/>
</dbReference>
<keyword evidence="5" id="KW-1185">Reference proteome</keyword>
<name>A0A0D3FSA5_9ORYZ</name>
<feature type="domain" description="Legume lectin" evidence="3">
    <location>
        <begin position="5"/>
        <end position="56"/>
    </location>
</feature>
<dbReference type="InterPro" id="IPR013320">
    <property type="entry name" value="ConA-like_dom_sf"/>
</dbReference>
<dbReference type="Gramene" id="OBART04G01730.1">
    <property type="protein sequence ID" value="OBART04G01730.1"/>
    <property type="gene ID" value="OBART04G01730"/>
</dbReference>
<dbReference type="Proteomes" id="UP000026960">
    <property type="component" value="Chromosome 4"/>
</dbReference>
<dbReference type="HOGENOM" id="CLU_2137310_0_0_1"/>
<reference evidence="4" key="1">
    <citation type="journal article" date="2009" name="Rice">
        <title>De Novo Next Generation Sequencing of Plant Genomes.</title>
        <authorList>
            <person name="Rounsley S."/>
            <person name="Marri P.R."/>
            <person name="Yu Y."/>
            <person name="He R."/>
            <person name="Sisneros N."/>
            <person name="Goicoechea J.L."/>
            <person name="Lee S.J."/>
            <person name="Angelova A."/>
            <person name="Kudrna D."/>
            <person name="Luo M."/>
            <person name="Affourtit J."/>
            <person name="Desany B."/>
            <person name="Knight J."/>
            <person name="Niazi F."/>
            <person name="Egholm M."/>
            <person name="Wing R.A."/>
        </authorList>
    </citation>
    <scope>NUCLEOTIDE SEQUENCE [LARGE SCALE GENOMIC DNA]</scope>
    <source>
        <strain evidence="4">cv. IRGC 105608</strain>
    </source>
</reference>
<sequence length="113" mass="12532">MDFSQCKPGRMSYNHSAVPLWDRTTNELASFATEFTFKIVLSDYNNKSKGAGMALISSLRITHEADCQKIQQGLNFSGNEAMKASITFDNITMMLVASLHFLNSSSALVQIFV</sequence>
<dbReference type="PaxDb" id="65489-OBART04G01730.1"/>
<dbReference type="Pfam" id="PF00139">
    <property type="entry name" value="Lectin_legB"/>
    <property type="match status" value="1"/>
</dbReference>
<reference evidence="4" key="2">
    <citation type="submission" date="2015-03" db="UniProtKB">
        <authorList>
            <consortium name="EnsemblPlants"/>
        </authorList>
    </citation>
    <scope>IDENTIFICATION</scope>
</reference>
<dbReference type="GO" id="GO:0030246">
    <property type="term" value="F:carbohydrate binding"/>
    <property type="evidence" value="ECO:0007669"/>
    <property type="project" value="UniProtKB-KW"/>
</dbReference>
<evidence type="ECO:0000313" key="5">
    <source>
        <dbReference type="Proteomes" id="UP000026960"/>
    </source>
</evidence>
<evidence type="ECO:0000313" key="4">
    <source>
        <dbReference type="EnsemblPlants" id="OBART04G01730.1"/>
    </source>
</evidence>
<protein>
    <recommendedName>
        <fullName evidence="3">Legume lectin domain-containing protein</fullName>
    </recommendedName>
</protein>
<dbReference type="SUPFAM" id="SSF49899">
    <property type="entry name" value="Concanavalin A-like lectins/glucanases"/>
    <property type="match status" value="1"/>
</dbReference>